<evidence type="ECO:0000313" key="1">
    <source>
        <dbReference type="EMBL" id="CAI9298613.1"/>
    </source>
</evidence>
<evidence type="ECO:0000313" key="2">
    <source>
        <dbReference type="Proteomes" id="UP001177003"/>
    </source>
</evidence>
<sequence length="111" mass="12418">MPQIPGDDGDNIQQRSTWLLRRRIAVISGSDARPTFLLRAFDKKQTKNRGGHGPSRPPKGSATVWVAAKVSNSRDEVVLTESLPNCLSKVPVSDHFIPTVVGCLEWLRWIW</sequence>
<dbReference type="Proteomes" id="UP001177003">
    <property type="component" value="Chromosome 8"/>
</dbReference>
<accession>A0AA35ZTI3</accession>
<keyword evidence="2" id="KW-1185">Reference proteome</keyword>
<dbReference type="AlphaFoldDB" id="A0AA35ZTI3"/>
<proteinExistence type="predicted"/>
<name>A0AA35ZTI3_LACSI</name>
<organism evidence="1 2">
    <name type="scientific">Lactuca saligna</name>
    <name type="common">Willowleaf lettuce</name>
    <dbReference type="NCBI Taxonomy" id="75948"/>
    <lineage>
        <taxon>Eukaryota</taxon>
        <taxon>Viridiplantae</taxon>
        <taxon>Streptophyta</taxon>
        <taxon>Embryophyta</taxon>
        <taxon>Tracheophyta</taxon>
        <taxon>Spermatophyta</taxon>
        <taxon>Magnoliopsida</taxon>
        <taxon>eudicotyledons</taxon>
        <taxon>Gunneridae</taxon>
        <taxon>Pentapetalae</taxon>
        <taxon>asterids</taxon>
        <taxon>campanulids</taxon>
        <taxon>Asterales</taxon>
        <taxon>Asteraceae</taxon>
        <taxon>Cichorioideae</taxon>
        <taxon>Cichorieae</taxon>
        <taxon>Lactucinae</taxon>
        <taxon>Lactuca</taxon>
    </lineage>
</organism>
<dbReference type="EMBL" id="OX465084">
    <property type="protein sequence ID" value="CAI9298613.1"/>
    <property type="molecule type" value="Genomic_DNA"/>
</dbReference>
<protein>
    <submittedName>
        <fullName evidence="1">Uncharacterized protein</fullName>
    </submittedName>
</protein>
<reference evidence="1" key="1">
    <citation type="submission" date="2023-04" db="EMBL/GenBank/DDBJ databases">
        <authorList>
            <person name="Vijverberg K."/>
            <person name="Xiong W."/>
            <person name="Schranz E."/>
        </authorList>
    </citation>
    <scope>NUCLEOTIDE SEQUENCE</scope>
</reference>
<gene>
    <name evidence="1" type="ORF">LSALG_LOCUS37368</name>
</gene>